<feature type="region of interest" description="Disordered" evidence="16">
    <location>
        <begin position="244"/>
        <end position="290"/>
    </location>
</feature>
<dbReference type="Gene3D" id="2.70.50.70">
    <property type="match status" value="1"/>
</dbReference>
<evidence type="ECO:0000256" key="6">
    <source>
        <dbReference type="ARBA" id="ARBA00023001"/>
    </source>
</evidence>
<keyword evidence="7" id="KW-0560">Oxidoreductase</keyword>
<comment type="similarity">
    <text evidence="13">Belongs to the polysaccharide monooxygenase AA9 family.</text>
</comment>
<keyword evidence="9" id="KW-0503">Monooxygenase</keyword>
<evidence type="ECO:0000256" key="3">
    <source>
        <dbReference type="ARBA" id="ARBA00022525"/>
    </source>
</evidence>
<accession>A0A8S0VVD9</accession>
<evidence type="ECO:0000256" key="16">
    <source>
        <dbReference type="SAM" id="MobiDB-lite"/>
    </source>
</evidence>
<evidence type="ECO:0000256" key="15">
    <source>
        <dbReference type="ARBA" id="ARBA00047174"/>
    </source>
</evidence>
<gene>
    <name evidence="19" type="ORF">AAE3_LOCUS5845</name>
</gene>
<feature type="chain" id="PRO_5035743102" description="lytic cellulose monooxygenase (C4-dehydrogenating)" evidence="17">
    <location>
        <begin position="18"/>
        <end position="319"/>
    </location>
</feature>
<keyword evidence="5 17" id="KW-0732">Signal</keyword>
<dbReference type="OrthoDB" id="4849160at2759"/>
<organism evidence="19 20">
    <name type="scientific">Cyclocybe aegerita</name>
    <name type="common">Black poplar mushroom</name>
    <name type="synonym">Agrocybe aegerita</name>
    <dbReference type="NCBI Taxonomy" id="1973307"/>
    <lineage>
        <taxon>Eukaryota</taxon>
        <taxon>Fungi</taxon>
        <taxon>Dikarya</taxon>
        <taxon>Basidiomycota</taxon>
        <taxon>Agaricomycotina</taxon>
        <taxon>Agaricomycetes</taxon>
        <taxon>Agaricomycetidae</taxon>
        <taxon>Agaricales</taxon>
        <taxon>Agaricineae</taxon>
        <taxon>Bolbitiaceae</taxon>
        <taxon>Cyclocybe</taxon>
    </lineage>
</organism>
<dbReference type="PANTHER" id="PTHR33353:SF10">
    <property type="entry name" value="ENDO-BETA-1,4-GLUCANASE D"/>
    <property type="match status" value="1"/>
</dbReference>
<dbReference type="GO" id="GO:0030245">
    <property type="term" value="P:cellulose catabolic process"/>
    <property type="evidence" value="ECO:0007669"/>
    <property type="project" value="UniProtKB-KW"/>
</dbReference>
<evidence type="ECO:0000313" key="20">
    <source>
        <dbReference type="Proteomes" id="UP000467700"/>
    </source>
</evidence>
<dbReference type="EC" id="1.14.99.56" evidence="15"/>
<evidence type="ECO:0000313" key="19">
    <source>
        <dbReference type="EMBL" id="CAA7263650.1"/>
    </source>
</evidence>
<feature type="compositionally biased region" description="Gly residues" evidence="16">
    <location>
        <begin position="251"/>
        <end position="261"/>
    </location>
</feature>
<keyword evidence="8" id="KW-0186">Copper</keyword>
<evidence type="ECO:0000256" key="12">
    <source>
        <dbReference type="ARBA" id="ARBA00023326"/>
    </source>
</evidence>
<dbReference type="PANTHER" id="PTHR33353">
    <property type="entry name" value="PUTATIVE (AFU_ORTHOLOGUE AFUA_1G12560)-RELATED"/>
    <property type="match status" value="1"/>
</dbReference>
<proteinExistence type="inferred from homology"/>
<name>A0A8S0VVD9_CYCAE</name>
<evidence type="ECO:0000256" key="13">
    <source>
        <dbReference type="ARBA" id="ARBA00044502"/>
    </source>
</evidence>
<keyword evidence="4" id="KW-0479">Metal-binding</keyword>
<keyword evidence="6" id="KW-0136">Cellulose degradation</keyword>
<dbReference type="AlphaFoldDB" id="A0A8S0VVD9"/>
<dbReference type="EMBL" id="CACVBS010000040">
    <property type="protein sequence ID" value="CAA7263650.1"/>
    <property type="molecule type" value="Genomic_DNA"/>
</dbReference>
<dbReference type="GO" id="GO:0005576">
    <property type="term" value="C:extracellular region"/>
    <property type="evidence" value="ECO:0007669"/>
    <property type="project" value="UniProtKB-SubCell"/>
</dbReference>
<feature type="compositionally biased region" description="Polar residues" evidence="16">
    <location>
        <begin position="36"/>
        <end position="53"/>
    </location>
</feature>
<comment type="subcellular location">
    <subcellularLocation>
        <location evidence="2">Secreted</location>
    </subcellularLocation>
</comment>
<keyword evidence="3" id="KW-0964">Secreted</keyword>
<dbReference type="GO" id="GO:0046872">
    <property type="term" value="F:metal ion binding"/>
    <property type="evidence" value="ECO:0007669"/>
    <property type="project" value="UniProtKB-KW"/>
</dbReference>
<evidence type="ECO:0000256" key="4">
    <source>
        <dbReference type="ARBA" id="ARBA00022723"/>
    </source>
</evidence>
<dbReference type="Proteomes" id="UP000467700">
    <property type="component" value="Unassembled WGS sequence"/>
</dbReference>
<keyword evidence="20" id="KW-1185">Reference proteome</keyword>
<evidence type="ECO:0000259" key="18">
    <source>
        <dbReference type="Pfam" id="PF03443"/>
    </source>
</evidence>
<keyword evidence="11" id="KW-0119">Carbohydrate metabolism</keyword>
<dbReference type="InterPro" id="IPR049892">
    <property type="entry name" value="AA9"/>
</dbReference>
<dbReference type="SMR" id="A0A8S0VVD9"/>
<comment type="cofactor">
    <cofactor evidence="1">
        <name>Cu(2+)</name>
        <dbReference type="ChEBI" id="CHEBI:29036"/>
    </cofactor>
</comment>
<feature type="signal peptide" evidence="17">
    <location>
        <begin position="1"/>
        <end position="17"/>
    </location>
</feature>
<dbReference type="Pfam" id="PF03443">
    <property type="entry name" value="AA9"/>
    <property type="match status" value="1"/>
</dbReference>
<protein>
    <recommendedName>
        <fullName evidence="15">lytic cellulose monooxygenase (C4-dehydrogenating)</fullName>
        <ecNumber evidence="15">1.14.99.56</ecNumber>
    </recommendedName>
</protein>
<comment type="catalytic activity">
    <reaction evidence="14">
        <text>[(1-&gt;4)-beta-D-glucosyl]n+m + reduced acceptor + O2 = 4-dehydro-beta-D-glucosyl-[(1-&gt;4)-beta-D-glucosyl]n-1 + [(1-&gt;4)-beta-D-glucosyl]m + acceptor + H2O.</text>
        <dbReference type="EC" id="1.14.99.56"/>
    </reaction>
</comment>
<sequence>MIKTLFLPLLAAACVSAHGFLADVSINGKSYAGNRPNGNNGPSIIQQVSTQDPNYGAGNPALTCGPDARAASLVADANPGDTFTFDWRTASLGNWPHNTGPMLTYLASCGSQTCDDFDASSAKWFKIQQVGRKSPGGPWAQQDIMNGDIATITLPKNLAPGNYLIRHEIIALHIATQRGKAEFYPACAQIRVGGSQTGKPNANELVSLPGAYSDDDPGIFTPNIFNANAQYVFPGPAIASFVTSGSSTPSTGGGSQGGSGSGTNTTASSTATAGAPAPTATKASSSTKTCKLKRAPQNDIIRPRHISRVMRRLAFNWSH</sequence>
<dbReference type="GO" id="GO:0004497">
    <property type="term" value="F:monooxygenase activity"/>
    <property type="evidence" value="ECO:0007669"/>
    <property type="project" value="UniProtKB-KW"/>
</dbReference>
<evidence type="ECO:0000256" key="2">
    <source>
        <dbReference type="ARBA" id="ARBA00004613"/>
    </source>
</evidence>
<evidence type="ECO:0000256" key="7">
    <source>
        <dbReference type="ARBA" id="ARBA00023002"/>
    </source>
</evidence>
<evidence type="ECO:0000256" key="1">
    <source>
        <dbReference type="ARBA" id="ARBA00001973"/>
    </source>
</evidence>
<reference evidence="19 20" key="1">
    <citation type="submission" date="2020-01" db="EMBL/GenBank/DDBJ databases">
        <authorList>
            <person name="Gupta K D."/>
        </authorList>
    </citation>
    <scope>NUCLEOTIDE SEQUENCE [LARGE SCALE GENOMIC DNA]</scope>
</reference>
<evidence type="ECO:0000256" key="11">
    <source>
        <dbReference type="ARBA" id="ARBA00023277"/>
    </source>
</evidence>
<evidence type="ECO:0000256" key="9">
    <source>
        <dbReference type="ARBA" id="ARBA00023033"/>
    </source>
</evidence>
<feature type="region of interest" description="Disordered" evidence="16">
    <location>
        <begin position="35"/>
        <end position="58"/>
    </location>
</feature>
<evidence type="ECO:0000256" key="17">
    <source>
        <dbReference type="SAM" id="SignalP"/>
    </source>
</evidence>
<feature type="compositionally biased region" description="Low complexity" evidence="16">
    <location>
        <begin position="262"/>
        <end position="289"/>
    </location>
</feature>
<dbReference type="InterPro" id="IPR005103">
    <property type="entry name" value="AA9_LPMO"/>
</dbReference>
<evidence type="ECO:0000256" key="10">
    <source>
        <dbReference type="ARBA" id="ARBA00023157"/>
    </source>
</evidence>
<keyword evidence="12" id="KW-0624">Polysaccharide degradation</keyword>
<evidence type="ECO:0000256" key="14">
    <source>
        <dbReference type="ARBA" id="ARBA00045077"/>
    </source>
</evidence>
<feature type="domain" description="Auxiliary Activity family 9 catalytic" evidence="18">
    <location>
        <begin position="18"/>
        <end position="227"/>
    </location>
</feature>
<comment type="caution">
    <text evidence="19">The sequence shown here is derived from an EMBL/GenBank/DDBJ whole genome shotgun (WGS) entry which is preliminary data.</text>
</comment>
<evidence type="ECO:0000256" key="5">
    <source>
        <dbReference type="ARBA" id="ARBA00022729"/>
    </source>
</evidence>
<dbReference type="CDD" id="cd21175">
    <property type="entry name" value="LPMO_AA9"/>
    <property type="match status" value="1"/>
</dbReference>
<evidence type="ECO:0000256" key="8">
    <source>
        <dbReference type="ARBA" id="ARBA00023008"/>
    </source>
</evidence>
<keyword evidence="10" id="KW-1015">Disulfide bond</keyword>